<dbReference type="InterPro" id="IPR003018">
    <property type="entry name" value="GAF"/>
</dbReference>
<dbReference type="InterPro" id="IPR013655">
    <property type="entry name" value="PAS_fold_3"/>
</dbReference>
<dbReference type="InterPro" id="IPR004358">
    <property type="entry name" value="Sig_transdc_His_kin-like_C"/>
</dbReference>
<dbReference type="Pfam" id="PF02518">
    <property type="entry name" value="HATPase_c"/>
    <property type="match status" value="1"/>
</dbReference>
<dbReference type="SMART" id="SM00065">
    <property type="entry name" value="GAF"/>
    <property type="match status" value="1"/>
</dbReference>
<evidence type="ECO:0000256" key="7">
    <source>
        <dbReference type="PROSITE-ProRule" id="PRU00169"/>
    </source>
</evidence>
<comment type="catalytic activity">
    <reaction evidence="1">
        <text>ATP + protein L-histidine = ADP + protein N-phospho-L-histidine.</text>
        <dbReference type="EC" id="2.7.13.3"/>
    </reaction>
</comment>
<organism evidence="10 11">
    <name type="scientific">Salinimonas marina</name>
    <dbReference type="NCBI Taxonomy" id="2785918"/>
    <lineage>
        <taxon>Bacteria</taxon>
        <taxon>Pseudomonadati</taxon>
        <taxon>Pseudomonadota</taxon>
        <taxon>Gammaproteobacteria</taxon>
        <taxon>Alteromonadales</taxon>
        <taxon>Alteromonadaceae</taxon>
        <taxon>Alteromonas/Salinimonas group</taxon>
        <taxon>Salinimonas</taxon>
    </lineage>
</organism>
<dbReference type="FunFam" id="3.30.565.10:FF:000010">
    <property type="entry name" value="Sensor histidine kinase RcsC"/>
    <property type="match status" value="1"/>
</dbReference>
<dbReference type="CDD" id="cd16922">
    <property type="entry name" value="HATPase_EvgS-ArcB-TorS-like"/>
    <property type="match status" value="1"/>
</dbReference>
<feature type="domain" description="Histidine kinase" evidence="8">
    <location>
        <begin position="307"/>
        <end position="527"/>
    </location>
</feature>
<dbReference type="Gene3D" id="3.30.565.10">
    <property type="entry name" value="Histidine kinase-like ATPase, C-terminal domain"/>
    <property type="match status" value="1"/>
</dbReference>
<dbReference type="Gene3D" id="1.10.287.130">
    <property type="match status" value="1"/>
</dbReference>
<dbReference type="SMART" id="SM00388">
    <property type="entry name" value="HisKA"/>
    <property type="match status" value="1"/>
</dbReference>
<dbReference type="InterPro" id="IPR029016">
    <property type="entry name" value="GAF-like_dom_sf"/>
</dbReference>
<dbReference type="PROSITE" id="PS50110">
    <property type="entry name" value="RESPONSE_REGULATORY"/>
    <property type="match status" value="1"/>
</dbReference>
<protein>
    <recommendedName>
        <fullName evidence="2">histidine kinase</fullName>
        <ecNumber evidence="2">2.7.13.3</ecNumber>
    </recommendedName>
</protein>
<gene>
    <name evidence="10" type="ORF">IT774_03930</name>
</gene>
<dbReference type="InterPro" id="IPR011006">
    <property type="entry name" value="CheY-like_superfamily"/>
</dbReference>
<dbReference type="SMART" id="SM00448">
    <property type="entry name" value="REC"/>
    <property type="match status" value="1"/>
</dbReference>
<evidence type="ECO:0000256" key="5">
    <source>
        <dbReference type="ARBA" id="ARBA00022777"/>
    </source>
</evidence>
<dbReference type="InterPro" id="IPR036890">
    <property type="entry name" value="HATPase_C_sf"/>
</dbReference>
<dbReference type="GO" id="GO:0009927">
    <property type="term" value="F:histidine phosphotransfer kinase activity"/>
    <property type="evidence" value="ECO:0007669"/>
    <property type="project" value="TreeGrafter"/>
</dbReference>
<reference evidence="10 11" key="1">
    <citation type="submission" date="2020-11" db="EMBL/GenBank/DDBJ databases">
        <title>Complete genome sequence for Salinimonas sp. strain G2-b.</title>
        <authorList>
            <person name="Park S.-J."/>
        </authorList>
    </citation>
    <scope>NUCLEOTIDE SEQUENCE [LARGE SCALE GENOMIC DNA]</scope>
    <source>
        <strain evidence="10 11">G2-b</strain>
    </source>
</reference>
<dbReference type="SUPFAM" id="SSF55781">
    <property type="entry name" value="GAF domain-like"/>
    <property type="match status" value="1"/>
</dbReference>
<dbReference type="KEGG" id="smaa:IT774_03930"/>
<sequence>MLKALHELTSDESLSFEEKVTALLRLGLSYFGLEHAIVSQIQNDIYTVKFAVSENPELCPGLTFDLGETYCVHTLDAGEALALSNVANSDIASHPCYELFQLESYIGMQVVVNGQPYGTLNFTSAHPRETPFTPEDIDFIHLFAQWVGVEISRKQEREQLDQRLALQLEMEELANIGAWEVNLETDTLYWSAQTKKIHEVPPDYEPELETAINFYHEGADREEIAGVVQRAIEFGEPWSREVRLKTYNGNIKWVATRGKAEFKEGKCVRIFGAFQDINDQLQTRQALIDKKNEAQRLLKARSTMIGKISHELRTPINGITGMLQTLVGETNPDIIESRVAIALRSADLLVRLINDVLDYSKVQHGDLELKNVRFAPKHIFDDLYALYQPQCQTKKIELDFRVDVAATQYTMGDPGRLTQIFSNLINNSLKFTEVGGIKLTAKLEPEDDKAMLQVTIIDSGIGMDRAAMNDLFTPFKQGSAEVSAKYGGSGLGVAIVKELCDKLGGSLTFKSSKGVGTQACVKIPLTLSEDSRASVAMAYVGPQSINYEQLRILVVDDNEINRLVMESLLSQVDAQADYAVNGKEALEAVQRTRNKPYSLIFMDCEMPVMGGIDATIAIREKFKQTGKIFIVAMTADTSDDNRKACLKAGMDAFLTKPVKLEEINAVLNRAAVYEVSSF</sequence>
<keyword evidence="3 7" id="KW-0597">Phosphoprotein</keyword>
<dbReference type="SUPFAM" id="SSF55785">
    <property type="entry name" value="PYP-like sensor domain (PAS domain)"/>
    <property type="match status" value="1"/>
</dbReference>
<keyword evidence="5" id="KW-0418">Kinase</keyword>
<dbReference type="PANTHER" id="PTHR43047">
    <property type="entry name" value="TWO-COMPONENT HISTIDINE PROTEIN KINASE"/>
    <property type="match status" value="1"/>
</dbReference>
<evidence type="ECO:0000256" key="2">
    <source>
        <dbReference type="ARBA" id="ARBA00012438"/>
    </source>
</evidence>
<evidence type="ECO:0000256" key="6">
    <source>
        <dbReference type="ARBA" id="ARBA00023012"/>
    </source>
</evidence>
<dbReference type="SUPFAM" id="SSF55874">
    <property type="entry name" value="ATPase domain of HSP90 chaperone/DNA topoisomerase II/histidine kinase"/>
    <property type="match status" value="1"/>
</dbReference>
<dbReference type="CDD" id="cd00082">
    <property type="entry name" value="HisKA"/>
    <property type="match status" value="1"/>
</dbReference>
<keyword evidence="4" id="KW-0808">Transferase</keyword>
<accession>A0A7S9DYL1</accession>
<dbReference type="Pfam" id="PF00072">
    <property type="entry name" value="Response_reg"/>
    <property type="match status" value="1"/>
</dbReference>
<dbReference type="InterPro" id="IPR001789">
    <property type="entry name" value="Sig_transdc_resp-reg_receiver"/>
</dbReference>
<dbReference type="InterPro" id="IPR003661">
    <property type="entry name" value="HisK_dim/P_dom"/>
</dbReference>
<dbReference type="InterPro" id="IPR005467">
    <property type="entry name" value="His_kinase_dom"/>
</dbReference>
<evidence type="ECO:0000313" key="11">
    <source>
        <dbReference type="Proteomes" id="UP000595095"/>
    </source>
</evidence>
<dbReference type="EMBL" id="CP064795">
    <property type="protein sequence ID" value="QPG06354.1"/>
    <property type="molecule type" value="Genomic_DNA"/>
</dbReference>
<evidence type="ECO:0000259" key="9">
    <source>
        <dbReference type="PROSITE" id="PS50110"/>
    </source>
</evidence>
<evidence type="ECO:0000256" key="3">
    <source>
        <dbReference type="ARBA" id="ARBA00022553"/>
    </source>
</evidence>
<dbReference type="InterPro" id="IPR035965">
    <property type="entry name" value="PAS-like_dom_sf"/>
</dbReference>
<dbReference type="InterPro" id="IPR036097">
    <property type="entry name" value="HisK_dim/P_sf"/>
</dbReference>
<dbReference type="CDD" id="cd17546">
    <property type="entry name" value="REC_hyHK_CKI1_RcsC-like"/>
    <property type="match status" value="1"/>
</dbReference>
<dbReference type="SUPFAM" id="SSF47384">
    <property type="entry name" value="Homodimeric domain of signal transducing histidine kinase"/>
    <property type="match status" value="1"/>
</dbReference>
<dbReference type="AlphaFoldDB" id="A0A7S9DYL1"/>
<dbReference type="PROSITE" id="PS50109">
    <property type="entry name" value="HIS_KIN"/>
    <property type="match status" value="1"/>
</dbReference>
<dbReference type="PRINTS" id="PR00344">
    <property type="entry name" value="BCTRLSENSOR"/>
</dbReference>
<name>A0A7S9DYL1_9ALTE</name>
<dbReference type="Pfam" id="PF01590">
    <property type="entry name" value="GAF"/>
    <property type="match status" value="1"/>
</dbReference>
<dbReference type="RefSeq" id="WP_195811431.1">
    <property type="nucleotide sequence ID" value="NZ_CP064795.1"/>
</dbReference>
<dbReference type="GO" id="GO:0000155">
    <property type="term" value="F:phosphorelay sensor kinase activity"/>
    <property type="evidence" value="ECO:0007669"/>
    <property type="project" value="InterPro"/>
</dbReference>
<evidence type="ECO:0000256" key="1">
    <source>
        <dbReference type="ARBA" id="ARBA00000085"/>
    </source>
</evidence>
<dbReference type="Gene3D" id="3.40.50.2300">
    <property type="match status" value="1"/>
</dbReference>
<evidence type="ECO:0000256" key="4">
    <source>
        <dbReference type="ARBA" id="ARBA00022679"/>
    </source>
</evidence>
<dbReference type="InterPro" id="IPR003594">
    <property type="entry name" value="HATPase_dom"/>
</dbReference>
<dbReference type="PANTHER" id="PTHR43047:SF72">
    <property type="entry name" value="OSMOSENSING HISTIDINE PROTEIN KINASE SLN1"/>
    <property type="match status" value="1"/>
</dbReference>
<evidence type="ECO:0000313" key="10">
    <source>
        <dbReference type="EMBL" id="QPG06354.1"/>
    </source>
</evidence>
<dbReference type="Pfam" id="PF00512">
    <property type="entry name" value="HisKA"/>
    <property type="match status" value="1"/>
</dbReference>
<dbReference type="Gene3D" id="3.30.450.20">
    <property type="entry name" value="PAS domain"/>
    <property type="match status" value="1"/>
</dbReference>
<dbReference type="GO" id="GO:0005886">
    <property type="term" value="C:plasma membrane"/>
    <property type="evidence" value="ECO:0007669"/>
    <property type="project" value="TreeGrafter"/>
</dbReference>
<feature type="modified residue" description="4-aspartylphosphate" evidence="7">
    <location>
        <position position="603"/>
    </location>
</feature>
<keyword evidence="11" id="KW-1185">Reference proteome</keyword>
<dbReference type="InterPro" id="IPR000014">
    <property type="entry name" value="PAS"/>
</dbReference>
<proteinExistence type="predicted"/>
<dbReference type="CDD" id="cd00130">
    <property type="entry name" value="PAS"/>
    <property type="match status" value="1"/>
</dbReference>
<feature type="domain" description="Response regulatory" evidence="9">
    <location>
        <begin position="551"/>
        <end position="671"/>
    </location>
</feature>
<dbReference type="SUPFAM" id="SSF52172">
    <property type="entry name" value="CheY-like"/>
    <property type="match status" value="1"/>
</dbReference>
<evidence type="ECO:0000259" key="8">
    <source>
        <dbReference type="PROSITE" id="PS50109"/>
    </source>
</evidence>
<dbReference type="Proteomes" id="UP000595095">
    <property type="component" value="Chromosome"/>
</dbReference>
<dbReference type="EC" id="2.7.13.3" evidence="2"/>
<dbReference type="Gene3D" id="3.30.450.40">
    <property type="match status" value="1"/>
</dbReference>
<dbReference type="SMART" id="SM00387">
    <property type="entry name" value="HATPase_c"/>
    <property type="match status" value="1"/>
</dbReference>
<keyword evidence="6" id="KW-0902">Two-component regulatory system</keyword>
<dbReference type="Pfam" id="PF08447">
    <property type="entry name" value="PAS_3"/>
    <property type="match status" value="1"/>
</dbReference>